<accession>A0AAV0DUK2</accession>
<keyword evidence="1" id="KW-0812">Transmembrane</keyword>
<proteinExistence type="predicted"/>
<dbReference type="EMBL" id="CAMAPF010000145">
    <property type="protein sequence ID" value="CAH9107883.1"/>
    <property type="molecule type" value="Genomic_DNA"/>
</dbReference>
<name>A0AAV0DUK2_9ASTE</name>
<reference evidence="2" key="1">
    <citation type="submission" date="2022-07" db="EMBL/GenBank/DDBJ databases">
        <authorList>
            <person name="Macas J."/>
            <person name="Novak P."/>
            <person name="Neumann P."/>
        </authorList>
    </citation>
    <scope>NUCLEOTIDE SEQUENCE</scope>
</reference>
<dbReference type="Proteomes" id="UP001152523">
    <property type="component" value="Unassembled WGS sequence"/>
</dbReference>
<comment type="caution">
    <text evidence="2">The sequence shown here is derived from an EMBL/GenBank/DDBJ whole genome shotgun (WGS) entry which is preliminary data.</text>
</comment>
<sequence length="99" mass="12065">MLWSVVSIKEGIYISNQMIMKYQKNDIPTSILLIYLFIHHCKQNSQTHFFVSFCCFCFFLFLLLFFNCFFLLYRVSFCCIMLLLVYHLQLCIFVVYFYL</sequence>
<evidence type="ECO:0000256" key="1">
    <source>
        <dbReference type="SAM" id="Phobius"/>
    </source>
</evidence>
<gene>
    <name evidence="2" type="ORF">CEPIT_LOCUS18159</name>
</gene>
<dbReference type="AlphaFoldDB" id="A0AAV0DUK2"/>
<keyword evidence="1" id="KW-0472">Membrane</keyword>
<evidence type="ECO:0000313" key="2">
    <source>
        <dbReference type="EMBL" id="CAH9107883.1"/>
    </source>
</evidence>
<organism evidence="2 3">
    <name type="scientific">Cuscuta epithymum</name>
    <dbReference type="NCBI Taxonomy" id="186058"/>
    <lineage>
        <taxon>Eukaryota</taxon>
        <taxon>Viridiplantae</taxon>
        <taxon>Streptophyta</taxon>
        <taxon>Embryophyta</taxon>
        <taxon>Tracheophyta</taxon>
        <taxon>Spermatophyta</taxon>
        <taxon>Magnoliopsida</taxon>
        <taxon>eudicotyledons</taxon>
        <taxon>Gunneridae</taxon>
        <taxon>Pentapetalae</taxon>
        <taxon>asterids</taxon>
        <taxon>lamiids</taxon>
        <taxon>Solanales</taxon>
        <taxon>Convolvulaceae</taxon>
        <taxon>Cuscuteae</taxon>
        <taxon>Cuscuta</taxon>
        <taxon>Cuscuta subgen. Cuscuta</taxon>
    </lineage>
</organism>
<keyword evidence="1" id="KW-1133">Transmembrane helix</keyword>
<protein>
    <submittedName>
        <fullName evidence="2">Uncharacterized protein</fullName>
    </submittedName>
</protein>
<feature type="transmembrane region" description="Helical" evidence="1">
    <location>
        <begin position="80"/>
        <end position="98"/>
    </location>
</feature>
<feature type="transmembrane region" description="Helical" evidence="1">
    <location>
        <begin position="49"/>
        <end position="73"/>
    </location>
</feature>
<evidence type="ECO:0000313" key="3">
    <source>
        <dbReference type="Proteomes" id="UP001152523"/>
    </source>
</evidence>
<keyword evidence="3" id="KW-1185">Reference proteome</keyword>